<dbReference type="Gene3D" id="3.30.70.270">
    <property type="match status" value="1"/>
</dbReference>
<keyword evidence="8" id="KW-1185">Reference proteome</keyword>
<dbReference type="SUPFAM" id="SSF48452">
    <property type="entry name" value="TPR-like"/>
    <property type="match status" value="2"/>
</dbReference>
<evidence type="ECO:0000256" key="4">
    <source>
        <dbReference type="SAM" id="Coils"/>
    </source>
</evidence>
<keyword evidence="5" id="KW-1133">Transmembrane helix</keyword>
<feature type="repeat" description="TPR" evidence="3">
    <location>
        <begin position="269"/>
        <end position="302"/>
    </location>
</feature>
<evidence type="ECO:0000256" key="2">
    <source>
        <dbReference type="ARBA" id="ARBA00034247"/>
    </source>
</evidence>
<dbReference type="Pfam" id="PF00990">
    <property type="entry name" value="GGDEF"/>
    <property type="match status" value="1"/>
</dbReference>
<dbReference type="InterPro" id="IPR050469">
    <property type="entry name" value="Diguanylate_Cyclase"/>
</dbReference>
<dbReference type="InterPro" id="IPR029787">
    <property type="entry name" value="Nucleotide_cyclase"/>
</dbReference>
<dbReference type="PROSITE" id="PS50005">
    <property type="entry name" value="TPR"/>
    <property type="match status" value="2"/>
</dbReference>
<reference evidence="8" key="1">
    <citation type="journal article" date="2019" name="Int. J. Syst. Evol. Microbiol.">
        <title>The Global Catalogue of Microorganisms (GCM) 10K type strain sequencing project: providing services to taxonomists for standard genome sequencing and annotation.</title>
        <authorList>
            <consortium name="The Broad Institute Genomics Platform"/>
            <consortium name="The Broad Institute Genome Sequencing Center for Infectious Disease"/>
            <person name="Wu L."/>
            <person name="Ma J."/>
        </authorList>
    </citation>
    <scope>NUCLEOTIDE SEQUENCE [LARGE SCALE GENOMIC DNA]</scope>
    <source>
        <strain evidence="8">JCM 17728</strain>
    </source>
</reference>
<dbReference type="InterPro" id="IPR011990">
    <property type="entry name" value="TPR-like_helical_dom_sf"/>
</dbReference>
<protein>
    <recommendedName>
        <fullName evidence="1">diguanylate cyclase</fullName>
        <ecNumber evidence="1">2.7.7.65</ecNumber>
    </recommendedName>
</protein>
<dbReference type="PANTHER" id="PTHR45138:SF9">
    <property type="entry name" value="DIGUANYLATE CYCLASE DGCM-RELATED"/>
    <property type="match status" value="1"/>
</dbReference>
<keyword evidence="5" id="KW-0472">Membrane</keyword>
<sequence>MSRRYTYISQSQALVEQAPVDRLFGLKSPATRSLKALFLTTALAFITLLIVSNTAMAAEEVVEKSPQETFDELYLQVENEEVDISTINRLVFYLEQLRKAIPEGDAKRERQYQYYACLAGYGEDFETPEETVPKLIAEAKKNGDKLGAARFYYCLTSARLGESKWSRAVEAATQAVDLAREIEQNDLLAQSLALRCSIESLIGRYANSLADCLEAKAIFEDVMGEEAAETVLFDIGIAYRRVGFYDKALIYFDDALSYAEEDGLTEGKIQVLLQKSYVHHAKEEFEKALELQNEALRLSEDNLIFFDLGSIHEAKAATLNELKRYSDALEELEAAKNQYARYGNKEKMESIELEAGIALNGLEKPELAYEHFETAEQLMKDSGNDRYLVWLYEARAENYRSLGQDKEMAEALDKHKELSKKLNQEKNKQQTLILRYQFDNERQELENKRLQAEQELKNRELESLRKARNWQTIATILGLVLILLLLVFALKQWSLSRKMKRLAMTDSLTGIANRRHIEQYGEGVVKDASEGDNPISVIVFDIDHFKEVNDDYGHEVGDEVLKRLTNFCEMALRQEDKLGRYGGEEFMVVLPNSKREDAYQVAERLRNGVASLQFDAGEESLSLTISLGVAELNRGETMKQMIRRADKALYAAKEEGRNRTNQASA</sequence>
<name>A0ABP8IJ89_9GAMM</name>
<accession>A0ABP8IJ89</accession>
<feature type="coiled-coil region" evidence="4">
    <location>
        <begin position="281"/>
        <end position="345"/>
    </location>
</feature>
<evidence type="ECO:0000313" key="7">
    <source>
        <dbReference type="EMBL" id="GAA4360242.1"/>
    </source>
</evidence>
<dbReference type="SUPFAM" id="SSF55073">
    <property type="entry name" value="Nucleotide cyclase"/>
    <property type="match status" value="1"/>
</dbReference>
<dbReference type="PANTHER" id="PTHR45138">
    <property type="entry name" value="REGULATORY COMPONENTS OF SENSORY TRANSDUCTION SYSTEM"/>
    <property type="match status" value="1"/>
</dbReference>
<dbReference type="EC" id="2.7.7.65" evidence="1"/>
<proteinExistence type="predicted"/>
<evidence type="ECO:0000256" key="1">
    <source>
        <dbReference type="ARBA" id="ARBA00012528"/>
    </source>
</evidence>
<feature type="transmembrane region" description="Helical" evidence="5">
    <location>
        <begin position="36"/>
        <end position="58"/>
    </location>
</feature>
<dbReference type="InterPro" id="IPR000160">
    <property type="entry name" value="GGDEF_dom"/>
</dbReference>
<evidence type="ECO:0000256" key="3">
    <source>
        <dbReference type="PROSITE-ProRule" id="PRU00339"/>
    </source>
</evidence>
<organism evidence="7 8">
    <name type="scientific">Kangiella marina</name>
    <dbReference type="NCBI Taxonomy" id="1079178"/>
    <lineage>
        <taxon>Bacteria</taxon>
        <taxon>Pseudomonadati</taxon>
        <taxon>Pseudomonadota</taxon>
        <taxon>Gammaproteobacteria</taxon>
        <taxon>Kangiellales</taxon>
        <taxon>Kangiellaceae</taxon>
        <taxon>Kangiella</taxon>
    </lineage>
</organism>
<dbReference type="SMART" id="SM00028">
    <property type="entry name" value="TPR"/>
    <property type="match status" value="6"/>
</dbReference>
<feature type="coiled-coil region" evidence="4">
    <location>
        <begin position="408"/>
        <end position="467"/>
    </location>
</feature>
<evidence type="ECO:0000256" key="5">
    <source>
        <dbReference type="SAM" id="Phobius"/>
    </source>
</evidence>
<feature type="domain" description="GGDEF" evidence="6">
    <location>
        <begin position="533"/>
        <end position="665"/>
    </location>
</feature>
<keyword evidence="3" id="KW-0802">TPR repeat</keyword>
<evidence type="ECO:0000259" key="6">
    <source>
        <dbReference type="PROSITE" id="PS50887"/>
    </source>
</evidence>
<dbReference type="CDD" id="cd01949">
    <property type="entry name" value="GGDEF"/>
    <property type="match status" value="1"/>
</dbReference>
<gene>
    <name evidence="7" type="ORF">GCM10023151_11980</name>
</gene>
<dbReference type="Pfam" id="PF13424">
    <property type="entry name" value="TPR_12"/>
    <property type="match status" value="1"/>
</dbReference>
<comment type="catalytic activity">
    <reaction evidence="2">
        <text>2 GTP = 3',3'-c-di-GMP + 2 diphosphate</text>
        <dbReference type="Rhea" id="RHEA:24898"/>
        <dbReference type="ChEBI" id="CHEBI:33019"/>
        <dbReference type="ChEBI" id="CHEBI:37565"/>
        <dbReference type="ChEBI" id="CHEBI:58805"/>
        <dbReference type="EC" id="2.7.7.65"/>
    </reaction>
</comment>
<dbReference type="NCBIfam" id="TIGR00254">
    <property type="entry name" value="GGDEF"/>
    <property type="match status" value="1"/>
</dbReference>
<dbReference type="RefSeq" id="WP_345292296.1">
    <property type="nucleotide sequence ID" value="NZ_BAABFV010000001.1"/>
</dbReference>
<dbReference type="PROSITE" id="PS50887">
    <property type="entry name" value="GGDEF"/>
    <property type="match status" value="1"/>
</dbReference>
<dbReference type="InterPro" id="IPR043128">
    <property type="entry name" value="Rev_trsase/Diguanyl_cyclase"/>
</dbReference>
<feature type="transmembrane region" description="Helical" evidence="5">
    <location>
        <begin position="470"/>
        <end position="490"/>
    </location>
</feature>
<dbReference type="Gene3D" id="1.25.40.10">
    <property type="entry name" value="Tetratricopeptide repeat domain"/>
    <property type="match status" value="2"/>
</dbReference>
<evidence type="ECO:0000313" key="8">
    <source>
        <dbReference type="Proteomes" id="UP001501011"/>
    </source>
</evidence>
<dbReference type="Proteomes" id="UP001501011">
    <property type="component" value="Unassembled WGS sequence"/>
</dbReference>
<comment type="caution">
    <text evidence="7">The sequence shown here is derived from an EMBL/GenBank/DDBJ whole genome shotgun (WGS) entry which is preliminary data.</text>
</comment>
<dbReference type="EMBL" id="BAABFV010000001">
    <property type="protein sequence ID" value="GAA4360242.1"/>
    <property type="molecule type" value="Genomic_DNA"/>
</dbReference>
<keyword evidence="5" id="KW-0812">Transmembrane</keyword>
<feature type="repeat" description="TPR" evidence="3">
    <location>
        <begin position="229"/>
        <end position="262"/>
    </location>
</feature>
<keyword evidence="4" id="KW-0175">Coiled coil</keyword>
<dbReference type="SMART" id="SM00267">
    <property type="entry name" value="GGDEF"/>
    <property type="match status" value="1"/>
</dbReference>
<dbReference type="InterPro" id="IPR019734">
    <property type="entry name" value="TPR_rpt"/>
</dbReference>